<feature type="transmembrane region" description="Helical" evidence="1">
    <location>
        <begin position="33"/>
        <end position="54"/>
    </location>
</feature>
<reference evidence="2 3" key="1">
    <citation type="submission" date="2020-04" db="EMBL/GenBank/DDBJ databases">
        <authorList>
            <person name="De Canck E."/>
        </authorList>
    </citation>
    <scope>NUCLEOTIDE SEQUENCE [LARGE SCALE GENOMIC DNA]</scope>
    <source>
        <strain evidence="2 3">LMG 26690</strain>
    </source>
</reference>
<keyword evidence="3" id="KW-1185">Reference proteome</keyword>
<feature type="transmembrane region" description="Helical" evidence="1">
    <location>
        <begin position="6"/>
        <end position="24"/>
    </location>
</feature>
<keyword evidence="1" id="KW-1133">Transmembrane helix</keyword>
<accession>A0A6S7A0I9</accession>
<proteinExistence type="predicted"/>
<dbReference type="AlphaFoldDB" id="A0A6S7A0I9"/>
<keyword evidence="1" id="KW-0472">Membrane</keyword>
<protein>
    <submittedName>
        <fullName evidence="2">Uncharacterized protein</fullName>
    </submittedName>
</protein>
<organism evidence="2 3">
    <name type="scientific">Achromobacter animicus</name>
    <dbReference type="NCBI Taxonomy" id="1389935"/>
    <lineage>
        <taxon>Bacteria</taxon>
        <taxon>Pseudomonadati</taxon>
        <taxon>Pseudomonadota</taxon>
        <taxon>Betaproteobacteria</taxon>
        <taxon>Burkholderiales</taxon>
        <taxon>Alcaligenaceae</taxon>
        <taxon>Achromobacter</taxon>
    </lineage>
</organism>
<gene>
    <name evidence="2" type="ORF">LMG26690_02538</name>
</gene>
<dbReference type="RefSeq" id="WP_175123416.1">
    <property type="nucleotide sequence ID" value="NZ_CADIJM010000004.1"/>
</dbReference>
<dbReference type="Proteomes" id="UP000494214">
    <property type="component" value="Unassembled WGS sequence"/>
</dbReference>
<sequence>MHYEYLFWSMAAMVAAALAGGALCGRLQSVKQLVIGLLAWAAAIFAVVLLLARQGGFDELAAMLSIAAFMFSLVIGAAAALLTRRIRLHRQQQQMPQSLRQ</sequence>
<evidence type="ECO:0000256" key="1">
    <source>
        <dbReference type="SAM" id="Phobius"/>
    </source>
</evidence>
<evidence type="ECO:0000313" key="3">
    <source>
        <dbReference type="Proteomes" id="UP000494214"/>
    </source>
</evidence>
<dbReference type="EMBL" id="CADIJM010000004">
    <property type="protein sequence ID" value="CAB3699363.1"/>
    <property type="molecule type" value="Genomic_DNA"/>
</dbReference>
<feature type="transmembrane region" description="Helical" evidence="1">
    <location>
        <begin position="60"/>
        <end position="82"/>
    </location>
</feature>
<evidence type="ECO:0000313" key="2">
    <source>
        <dbReference type="EMBL" id="CAB3699363.1"/>
    </source>
</evidence>
<name>A0A6S7A0I9_9BURK</name>
<keyword evidence="1" id="KW-0812">Transmembrane</keyword>